<evidence type="ECO:0000256" key="2">
    <source>
        <dbReference type="ARBA" id="ARBA00006742"/>
    </source>
</evidence>
<keyword evidence="3" id="KW-0813">Transport</keyword>
<dbReference type="GO" id="GO:0005886">
    <property type="term" value="C:plasma membrane"/>
    <property type="evidence" value="ECO:0007669"/>
    <property type="project" value="UniProtKB-SubCell"/>
</dbReference>
<dbReference type="PANTHER" id="PTHR33909">
    <property type="entry name" value="SEC TRANSLOCON ACCESSORY COMPLEX SUBUNIT YAJC"/>
    <property type="match status" value="1"/>
</dbReference>
<evidence type="ECO:0000256" key="8">
    <source>
        <dbReference type="ARBA" id="ARBA00023010"/>
    </source>
</evidence>
<comment type="subcellular location">
    <subcellularLocation>
        <location evidence="1">Cell membrane</location>
        <topology evidence="1">Single-pass membrane protein</topology>
    </subcellularLocation>
</comment>
<evidence type="ECO:0000256" key="3">
    <source>
        <dbReference type="ARBA" id="ARBA00022448"/>
    </source>
</evidence>
<dbReference type="EMBL" id="SHMQ01000002">
    <property type="protein sequence ID" value="RZV40302.1"/>
    <property type="molecule type" value="Genomic_DNA"/>
</dbReference>
<keyword evidence="6" id="KW-0653">Protein transport</keyword>
<keyword evidence="8" id="KW-0811">Translocation</keyword>
<evidence type="ECO:0000313" key="11">
    <source>
        <dbReference type="EMBL" id="RZV40302.1"/>
    </source>
</evidence>
<evidence type="ECO:0000256" key="5">
    <source>
        <dbReference type="ARBA" id="ARBA00022692"/>
    </source>
</evidence>
<proteinExistence type="inferred from homology"/>
<dbReference type="PRINTS" id="PR01853">
    <property type="entry name" value="YAJCTRNLCASE"/>
</dbReference>
<accession>A0A520XGH2</accession>
<evidence type="ECO:0000313" key="12">
    <source>
        <dbReference type="Proteomes" id="UP000322454"/>
    </source>
</evidence>
<evidence type="ECO:0000256" key="7">
    <source>
        <dbReference type="ARBA" id="ARBA00022989"/>
    </source>
</evidence>
<dbReference type="Pfam" id="PF02699">
    <property type="entry name" value="YajC"/>
    <property type="match status" value="1"/>
</dbReference>
<keyword evidence="9 10" id="KW-0472">Membrane</keyword>
<sequence length="121" mass="12971">MKILSVLSDLLNVLKVKSAYAAGSAPAAKSGGWESTLVSFAPLIAIVAIFYLLVILPQQKRTKEHRKMIESLKVGDEVLTTGGIYGVITGIADQLFTIEIAKDVKIKITKSAIATKTANKQ</sequence>
<feature type="transmembrane region" description="Helical" evidence="10">
    <location>
        <begin position="37"/>
        <end position="56"/>
    </location>
</feature>
<dbReference type="SMART" id="SM01323">
    <property type="entry name" value="YajC"/>
    <property type="match status" value="1"/>
</dbReference>
<dbReference type="AlphaFoldDB" id="A0A520XGH2"/>
<keyword evidence="7 10" id="KW-1133">Transmembrane helix</keyword>
<gene>
    <name evidence="11" type="primary">yajC</name>
    <name evidence="11" type="ORF">EVJ48_02065</name>
</gene>
<evidence type="ECO:0000256" key="4">
    <source>
        <dbReference type="ARBA" id="ARBA00022475"/>
    </source>
</evidence>
<name>A0A520XGH2_9DELT</name>
<evidence type="ECO:0000256" key="9">
    <source>
        <dbReference type="ARBA" id="ARBA00023136"/>
    </source>
</evidence>
<organism evidence="11 12">
    <name type="scientific">Candidatus Acidulodesulfobacterium acidiphilum</name>
    <dbReference type="NCBI Taxonomy" id="2597224"/>
    <lineage>
        <taxon>Bacteria</taxon>
        <taxon>Deltaproteobacteria</taxon>
        <taxon>Candidatus Acidulodesulfobacterales</taxon>
        <taxon>Candidatus Acidulodesulfobacterium</taxon>
    </lineage>
</organism>
<dbReference type="InterPro" id="IPR003849">
    <property type="entry name" value="Preprotein_translocase_YajC"/>
</dbReference>
<comment type="caution">
    <text evidence="11">The sequence shown here is derived from an EMBL/GenBank/DDBJ whole genome shotgun (WGS) entry which is preliminary data.</text>
</comment>
<keyword evidence="4" id="KW-1003">Cell membrane</keyword>
<evidence type="ECO:0000256" key="10">
    <source>
        <dbReference type="SAM" id="Phobius"/>
    </source>
</evidence>
<dbReference type="GO" id="GO:0015031">
    <property type="term" value="P:protein transport"/>
    <property type="evidence" value="ECO:0007669"/>
    <property type="project" value="UniProtKB-KW"/>
</dbReference>
<protein>
    <submittedName>
        <fullName evidence="11">Preprotein translocase subunit YajC</fullName>
    </submittedName>
</protein>
<dbReference type="NCBIfam" id="TIGR00739">
    <property type="entry name" value="yajC"/>
    <property type="match status" value="1"/>
</dbReference>
<evidence type="ECO:0000256" key="6">
    <source>
        <dbReference type="ARBA" id="ARBA00022927"/>
    </source>
</evidence>
<reference evidence="11 12" key="1">
    <citation type="submission" date="2019-01" db="EMBL/GenBank/DDBJ databases">
        <title>Insights into ecological role of a new deltaproteobacterial order Candidatus Sinidesulfobacterales (Sva0485) by metagenomics and metatranscriptomics.</title>
        <authorList>
            <person name="Tan S."/>
            <person name="Liu J."/>
            <person name="Fang Y."/>
            <person name="Hedlund B."/>
            <person name="Lian Z.-H."/>
            <person name="Huang L.-Y."/>
            <person name="Li J.-T."/>
            <person name="Huang L.-N."/>
            <person name="Li W.-J."/>
            <person name="Jiang H.-C."/>
            <person name="Dong H.-L."/>
            <person name="Shu W.-S."/>
        </authorList>
    </citation>
    <scope>NUCLEOTIDE SEQUENCE [LARGE SCALE GENOMIC DNA]</scope>
    <source>
        <strain evidence="11">AP4</strain>
    </source>
</reference>
<comment type="similarity">
    <text evidence="2">Belongs to the YajC family.</text>
</comment>
<dbReference type="PANTHER" id="PTHR33909:SF1">
    <property type="entry name" value="SEC TRANSLOCON ACCESSORY COMPLEX SUBUNIT YAJC"/>
    <property type="match status" value="1"/>
</dbReference>
<dbReference type="Proteomes" id="UP000322454">
    <property type="component" value="Unassembled WGS sequence"/>
</dbReference>
<keyword evidence="5 10" id="KW-0812">Transmembrane</keyword>
<evidence type="ECO:0000256" key="1">
    <source>
        <dbReference type="ARBA" id="ARBA00004162"/>
    </source>
</evidence>